<comment type="caution">
    <text evidence="3">The sequence shown here is derived from an EMBL/GenBank/DDBJ whole genome shotgun (WGS) entry which is preliminary data.</text>
</comment>
<keyword evidence="1" id="KW-0472">Membrane</keyword>
<dbReference type="SUPFAM" id="SSF56281">
    <property type="entry name" value="Metallo-hydrolase/oxidoreductase"/>
    <property type="match status" value="1"/>
</dbReference>
<dbReference type="CDD" id="cd07731">
    <property type="entry name" value="ComA-like_MBL-fold"/>
    <property type="match status" value="1"/>
</dbReference>
<sequence>MQLAQGFHRVLGQSVYINTGMGILSAMLALIVMLALLLPVGVRARALLASALVTVLASPNPAPRWASRLVVLDVGQGTAVVFQEGKRAALIDTGGGDPAAITRLDTVVLPWLQREGIRELDTLVVSHADLDHSAGASALLRRLPVSRVRLGEALGAHGPLVLASGSDVSRCRLGESWRWSDDTHFTVMSGVDPRLSGNDASCVIAINSHGVRFLLPGDITAGLEKSLVRYWQEDLKSEVLLASHHGSLSSSSSAWLRRVDATSVVYSAGYANAFGHPHWRVEKRVDLTGAHSVFTGEHGALEYRIGADGSLTLTRHSFSPRYWWM</sequence>
<evidence type="ECO:0000313" key="4">
    <source>
        <dbReference type="Proteomes" id="UP000644693"/>
    </source>
</evidence>
<reference evidence="3" key="1">
    <citation type="journal article" date="2014" name="Int. J. Syst. Evol. Microbiol.">
        <title>Complete genome sequence of Corynebacterium casei LMG S-19264T (=DSM 44701T), isolated from a smear-ripened cheese.</title>
        <authorList>
            <consortium name="US DOE Joint Genome Institute (JGI-PGF)"/>
            <person name="Walter F."/>
            <person name="Albersmeier A."/>
            <person name="Kalinowski J."/>
            <person name="Ruckert C."/>
        </authorList>
    </citation>
    <scope>NUCLEOTIDE SEQUENCE</scope>
    <source>
        <strain evidence="3">KCTC 23430</strain>
    </source>
</reference>
<name>A0A918XGD8_9GAMM</name>
<proteinExistence type="predicted"/>
<keyword evidence="4" id="KW-1185">Reference proteome</keyword>
<accession>A0A918XGD8</accession>
<dbReference type="SMART" id="SM00849">
    <property type="entry name" value="Lactamase_B"/>
    <property type="match status" value="1"/>
</dbReference>
<dbReference type="EMBL" id="BMYM01000001">
    <property type="protein sequence ID" value="GHD30098.1"/>
    <property type="molecule type" value="Genomic_DNA"/>
</dbReference>
<dbReference type="InterPro" id="IPR035681">
    <property type="entry name" value="ComA-like_MBL"/>
</dbReference>
<dbReference type="Proteomes" id="UP000644693">
    <property type="component" value="Unassembled WGS sequence"/>
</dbReference>
<feature type="domain" description="Metallo-beta-lactamase" evidence="2">
    <location>
        <begin position="76"/>
        <end position="270"/>
    </location>
</feature>
<evidence type="ECO:0000259" key="2">
    <source>
        <dbReference type="SMART" id="SM00849"/>
    </source>
</evidence>
<dbReference type="AlphaFoldDB" id="A0A918XGD8"/>
<dbReference type="InterPro" id="IPR001279">
    <property type="entry name" value="Metallo-B-lactamas"/>
</dbReference>
<dbReference type="Gene3D" id="3.60.15.10">
    <property type="entry name" value="Ribonuclease Z/Hydroxyacylglutathione hydrolase-like"/>
    <property type="match status" value="1"/>
</dbReference>
<organism evidence="3 4">
    <name type="scientific">Parahalioglobus pacificus</name>
    <dbReference type="NCBI Taxonomy" id="930806"/>
    <lineage>
        <taxon>Bacteria</taxon>
        <taxon>Pseudomonadati</taxon>
        <taxon>Pseudomonadota</taxon>
        <taxon>Gammaproteobacteria</taxon>
        <taxon>Cellvibrionales</taxon>
        <taxon>Halieaceae</taxon>
        <taxon>Parahalioglobus</taxon>
    </lineage>
</organism>
<dbReference type="PANTHER" id="PTHR30619:SF1">
    <property type="entry name" value="RECOMBINATION PROTEIN 2"/>
    <property type="match status" value="1"/>
</dbReference>
<dbReference type="Pfam" id="PF00753">
    <property type="entry name" value="Lactamase_B"/>
    <property type="match status" value="1"/>
</dbReference>
<reference evidence="3" key="2">
    <citation type="submission" date="2020-09" db="EMBL/GenBank/DDBJ databases">
        <authorList>
            <person name="Sun Q."/>
            <person name="Kim S."/>
        </authorList>
    </citation>
    <scope>NUCLEOTIDE SEQUENCE</scope>
    <source>
        <strain evidence="3">KCTC 23430</strain>
    </source>
</reference>
<gene>
    <name evidence="3" type="ORF">GCM10007053_11500</name>
</gene>
<protein>
    <recommendedName>
        <fullName evidence="2">Metallo-beta-lactamase domain-containing protein</fullName>
    </recommendedName>
</protein>
<dbReference type="InterPro" id="IPR052159">
    <property type="entry name" value="Competence_DNA_uptake"/>
</dbReference>
<keyword evidence="1" id="KW-1133">Transmembrane helix</keyword>
<feature type="transmembrane region" description="Helical" evidence="1">
    <location>
        <begin position="15"/>
        <end position="38"/>
    </location>
</feature>
<evidence type="ECO:0000256" key="1">
    <source>
        <dbReference type="SAM" id="Phobius"/>
    </source>
</evidence>
<keyword evidence="1" id="KW-0812">Transmembrane</keyword>
<evidence type="ECO:0000313" key="3">
    <source>
        <dbReference type="EMBL" id="GHD30098.1"/>
    </source>
</evidence>
<dbReference type="InterPro" id="IPR036866">
    <property type="entry name" value="RibonucZ/Hydroxyglut_hydro"/>
</dbReference>
<dbReference type="PANTHER" id="PTHR30619">
    <property type="entry name" value="DNA INTERNALIZATION/COMPETENCE PROTEIN COMEC/REC2"/>
    <property type="match status" value="1"/>
</dbReference>